<accession>A0A2X0SPX8</accession>
<keyword evidence="1" id="KW-0472">Membrane</keyword>
<dbReference type="GO" id="GO:0005886">
    <property type="term" value="C:plasma membrane"/>
    <property type="evidence" value="ECO:0007669"/>
    <property type="project" value="TreeGrafter"/>
</dbReference>
<dbReference type="GO" id="GO:0090313">
    <property type="term" value="P:regulation of protein targeting to membrane"/>
    <property type="evidence" value="ECO:0007669"/>
    <property type="project" value="TreeGrafter"/>
</dbReference>
<evidence type="ECO:0000259" key="2">
    <source>
        <dbReference type="Pfam" id="PF05170"/>
    </source>
</evidence>
<dbReference type="InterPro" id="IPR007844">
    <property type="entry name" value="AsmA"/>
</dbReference>
<dbReference type="PANTHER" id="PTHR30441">
    <property type="entry name" value="DUF748 DOMAIN-CONTAINING PROTEIN"/>
    <property type="match status" value="1"/>
</dbReference>
<keyword evidence="1" id="KW-0812">Transmembrane</keyword>
<organism evidence="3">
    <name type="scientific">Candidatus Nitrotoga fabula</name>
    <dbReference type="NCBI Taxonomy" id="2182327"/>
    <lineage>
        <taxon>Bacteria</taxon>
        <taxon>Pseudomonadati</taxon>
        <taxon>Pseudomonadota</taxon>
        <taxon>Betaproteobacteria</taxon>
        <taxon>Nitrosomonadales</taxon>
        <taxon>Gallionellaceae</taxon>
        <taxon>Candidatus Nitrotoga</taxon>
    </lineage>
</organism>
<feature type="domain" description="AsmA" evidence="2">
    <location>
        <begin position="1"/>
        <end position="454"/>
    </location>
</feature>
<reference evidence="3" key="1">
    <citation type="submission" date="2018-05" db="EMBL/GenBank/DDBJ databases">
        <authorList>
            <person name="Lanie J.A."/>
            <person name="Ng W.-L."/>
            <person name="Kazmierczak K.M."/>
            <person name="Andrzejewski T.M."/>
            <person name="Davidsen T.M."/>
            <person name="Wayne K.J."/>
            <person name="Tettelin H."/>
            <person name="Glass J.I."/>
            <person name="Rusch D."/>
            <person name="Podicherti R."/>
            <person name="Tsui H.-C.T."/>
            <person name="Winkler M.E."/>
        </authorList>
    </citation>
    <scope>NUCLEOTIDE SEQUENCE</scope>
    <source>
        <strain evidence="3">KNB</strain>
    </source>
</reference>
<name>A0A2X0SPX8_9PROT</name>
<proteinExistence type="predicted"/>
<dbReference type="AlphaFoldDB" id="A0A2X0SPX8"/>
<protein>
    <submittedName>
        <fullName evidence="3">AsmA family protein</fullName>
    </submittedName>
</protein>
<sequence>MKPLLKYSLWTAGVAIAMVVAAIIYITTTFDPNNFKTHIIQLVKEKQQRTLKLDGDIQLVFFPQAGIEINKASLSEFQQDKQFLYIEHARISLALLPLLSKKMIIDEIYLKGLKIDLTQFKNGKTNIDDLLNLIRSDDKQSSPDFEIGSLNIQESQLTFFDEKTDVHYLLSKLNCRASRIANNSPVKIDYSSIIQSTKPKLKFVAQITSTFTFDLLKNSIQITETTLHAKGTAFTAENLAVFAKGKAHANFEKQKFSANNLTIAVSGEYSKNRFNAKLDTPELNLIQNIFTADRATLTTRIKGPPGKIDTHLTMLDLFGNFQFFKGSTLQVKLDWESPGQVMKLTLDSPVICNPVQQLFSLPKLKIAANVAGNLIPEKSINAILNGKMQADGLHQVLQGDFKGDILHSQFKTAFTVNGFQNPAIRFAMEIDQLDANLYLPRNTARKSTATAEKTFDLSSMKNLKLDGKVLIGSLGIANAQLSKVHLDIQAANGQMSIVPLPANSNNLPTN</sequence>
<gene>
    <name evidence="3" type="ORF">NITFAB_2562</name>
</gene>
<evidence type="ECO:0000313" key="3">
    <source>
        <dbReference type="EMBL" id="SPS06965.1"/>
    </source>
</evidence>
<dbReference type="Pfam" id="PF05170">
    <property type="entry name" value="AsmA"/>
    <property type="match status" value="1"/>
</dbReference>
<dbReference type="InterPro" id="IPR052894">
    <property type="entry name" value="AsmA-related"/>
</dbReference>
<dbReference type="EMBL" id="LS423452">
    <property type="protein sequence ID" value="SPS06965.1"/>
    <property type="molecule type" value="Genomic_DNA"/>
</dbReference>
<evidence type="ECO:0000256" key="1">
    <source>
        <dbReference type="SAM" id="Phobius"/>
    </source>
</evidence>
<keyword evidence="1" id="KW-1133">Transmembrane helix</keyword>
<feature type="transmembrane region" description="Helical" evidence="1">
    <location>
        <begin position="7"/>
        <end position="26"/>
    </location>
</feature>
<dbReference type="PANTHER" id="PTHR30441:SF4">
    <property type="entry name" value="PROTEIN ASMA"/>
    <property type="match status" value="1"/>
</dbReference>